<dbReference type="Proteomes" id="UP000087766">
    <property type="component" value="Chromosome 7"/>
</dbReference>
<dbReference type="STRING" id="3916.A0A1S3UMK2"/>
<dbReference type="NCBIfam" id="TIGR01566">
    <property type="entry name" value="ZF_HD_prot_N"/>
    <property type="match status" value="1"/>
</dbReference>
<evidence type="ECO:0000256" key="7">
    <source>
        <dbReference type="ARBA" id="ARBA00023155"/>
    </source>
</evidence>
<evidence type="ECO:0000256" key="10">
    <source>
        <dbReference type="SAM" id="MobiDB-lite"/>
    </source>
</evidence>
<feature type="region of interest" description="Disordered" evidence="10">
    <location>
        <begin position="304"/>
        <end position="357"/>
    </location>
</feature>
<keyword evidence="12" id="KW-1185">Reference proteome</keyword>
<feature type="compositionally biased region" description="Low complexity" evidence="10">
    <location>
        <begin position="19"/>
        <end position="33"/>
    </location>
</feature>
<keyword evidence="5" id="KW-0805">Transcription regulation</keyword>
<feature type="region of interest" description="Disordered" evidence="10">
    <location>
        <begin position="112"/>
        <end position="141"/>
    </location>
</feature>
<feature type="compositionally biased region" description="Low complexity" evidence="10">
    <location>
        <begin position="340"/>
        <end position="350"/>
    </location>
</feature>
<dbReference type="FunFam" id="1.10.10.60:FF:000257">
    <property type="entry name" value="Zinc-finger homeodomain protein 2"/>
    <property type="match status" value="1"/>
</dbReference>
<feature type="compositionally biased region" description="Low complexity" evidence="10">
    <location>
        <begin position="166"/>
        <end position="183"/>
    </location>
</feature>
<dbReference type="InterPro" id="IPR006455">
    <property type="entry name" value="Homeodomain_ZF_HD"/>
</dbReference>
<dbReference type="GeneID" id="106766949"/>
<dbReference type="InterPro" id="IPR009057">
    <property type="entry name" value="Homeodomain-like_sf"/>
</dbReference>
<gene>
    <name evidence="13" type="primary">LOC106766949</name>
</gene>
<dbReference type="PANTHER" id="PTHR31948">
    <property type="entry name" value="ZINC-FINGER HOMEODOMAIN PROTEIN 2"/>
    <property type="match status" value="1"/>
</dbReference>
<dbReference type="Pfam" id="PF04770">
    <property type="entry name" value="ZF-HD_dimer"/>
    <property type="match status" value="1"/>
</dbReference>
<dbReference type="GO" id="GO:0008270">
    <property type="term" value="F:zinc ion binding"/>
    <property type="evidence" value="ECO:0007669"/>
    <property type="project" value="UniProtKB-KW"/>
</dbReference>
<dbReference type="GO" id="GO:0005634">
    <property type="term" value="C:nucleus"/>
    <property type="evidence" value="ECO:0007669"/>
    <property type="project" value="UniProtKB-SubCell"/>
</dbReference>
<dbReference type="AlphaFoldDB" id="A0A1S3UMK2"/>
<dbReference type="NCBIfam" id="TIGR01565">
    <property type="entry name" value="homeo_ZF_HD"/>
    <property type="match status" value="1"/>
</dbReference>
<evidence type="ECO:0000256" key="3">
    <source>
        <dbReference type="ARBA" id="ARBA00022771"/>
    </source>
</evidence>
<evidence type="ECO:0000256" key="8">
    <source>
        <dbReference type="ARBA" id="ARBA00023163"/>
    </source>
</evidence>
<keyword evidence="7 13" id="KW-0371">Homeobox</keyword>
<keyword evidence="3 13" id="KW-0863">Zinc-finger</keyword>
<dbReference type="KEGG" id="vra:106766949"/>
<dbReference type="PANTHER" id="PTHR31948:SF72">
    <property type="entry name" value="ZINC-FINGER HOMEODOMAIN PROTEIN 10"/>
    <property type="match status" value="1"/>
</dbReference>
<evidence type="ECO:0000256" key="5">
    <source>
        <dbReference type="ARBA" id="ARBA00023015"/>
    </source>
</evidence>
<feature type="region of interest" description="Disordered" evidence="10">
    <location>
        <begin position="159"/>
        <end position="199"/>
    </location>
</feature>
<evidence type="ECO:0000313" key="13">
    <source>
        <dbReference type="RefSeq" id="XP_014507232.1"/>
    </source>
</evidence>
<feature type="compositionally biased region" description="Low complexity" evidence="10">
    <location>
        <begin position="120"/>
        <end position="141"/>
    </location>
</feature>
<reference evidence="12" key="1">
    <citation type="journal article" date="2014" name="Nat. Commun.">
        <title>Genome sequence of mungbean and insights into evolution within Vigna species.</title>
        <authorList>
            <person name="Kang Y.J."/>
            <person name="Kim S.K."/>
            <person name="Kim M.Y."/>
            <person name="Lestari P."/>
            <person name="Kim K.H."/>
            <person name="Ha B.K."/>
            <person name="Jun T.H."/>
            <person name="Hwang W.J."/>
            <person name="Lee T."/>
            <person name="Lee J."/>
            <person name="Shim S."/>
            <person name="Yoon M.Y."/>
            <person name="Jang Y.E."/>
            <person name="Han K.S."/>
            <person name="Taeprayoon P."/>
            <person name="Yoon N."/>
            <person name="Somta P."/>
            <person name="Tanya P."/>
            <person name="Kim K.S."/>
            <person name="Gwag J.G."/>
            <person name="Moon J.K."/>
            <person name="Lee Y.H."/>
            <person name="Park B.S."/>
            <person name="Bombarely A."/>
            <person name="Doyle J.J."/>
            <person name="Jackson S.A."/>
            <person name="Schafleitner R."/>
            <person name="Srinives P."/>
            <person name="Varshney R.K."/>
            <person name="Lee S.H."/>
        </authorList>
    </citation>
    <scope>NUCLEOTIDE SEQUENCE [LARGE SCALE GENOMIC DNA]</scope>
    <source>
        <strain evidence="12">cv. VC1973A</strain>
    </source>
</reference>
<feature type="domain" description="ZF-HD dimerization-type" evidence="11">
    <location>
        <begin position="63"/>
        <end position="114"/>
    </location>
</feature>
<keyword evidence="6 13" id="KW-0238">DNA-binding</keyword>
<keyword evidence="4" id="KW-0862">Zinc</keyword>
<dbReference type="GO" id="GO:0050793">
    <property type="term" value="P:regulation of developmental process"/>
    <property type="evidence" value="ECO:0007669"/>
    <property type="project" value="TreeGrafter"/>
</dbReference>
<sequence>MDLTSSCTHTIQTFDADTKTTPPVNPTNNTTPKSLSFTNATPKRHPSTTAAPPPQPPSMLVTYKECLKNHAASLGGHALDGCGEFMPSSSTNPTDPRSLKCAACGCHRNFHRRDPQEHSNLNNNNNNNNIHGANPNTVATTNNNPTFLSCIYTPSAPAPISQRAMSQSTSPSLSSSPSHSPSPMSSPSPPPLSHVPPYHASAPHMLLALGTGYSTPSDEHPHHRGLTFSSVMLKSENPKKRYRTKFSKEQKEKMQNFSEKLGWRMQKGDDGLVQQFCNDIGVSRGVFKVWMHNNKNTFRRRLDQGENANPNANANSPQSIGDHDDGNNTSGGGGFDSDINNPYNPNSTNNDIHMNEGDGCGNVHVSLNGLSS</sequence>
<evidence type="ECO:0000256" key="9">
    <source>
        <dbReference type="ARBA" id="ARBA00023242"/>
    </source>
</evidence>
<dbReference type="RefSeq" id="XP_014507232.1">
    <property type="nucleotide sequence ID" value="XM_014651746.2"/>
</dbReference>
<evidence type="ECO:0000256" key="6">
    <source>
        <dbReference type="ARBA" id="ARBA00023125"/>
    </source>
</evidence>
<dbReference type="GO" id="GO:0003700">
    <property type="term" value="F:DNA-binding transcription factor activity"/>
    <property type="evidence" value="ECO:0007669"/>
    <property type="project" value="TreeGrafter"/>
</dbReference>
<dbReference type="PROSITE" id="PS51523">
    <property type="entry name" value="ZF_HD_DIMER"/>
    <property type="match status" value="1"/>
</dbReference>
<dbReference type="InterPro" id="IPR006456">
    <property type="entry name" value="ZF_HD_homeobox_Cys/His_dimer"/>
</dbReference>
<proteinExistence type="predicted"/>
<evidence type="ECO:0000256" key="4">
    <source>
        <dbReference type="ARBA" id="ARBA00022833"/>
    </source>
</evidence>
<name>A0A1S3UMK2_VIGRR</name>
<keyword evidence="2" id="KW-0479">Metal-binding</keyword>
<feature type="region of interest" description="Disordered" evidence="10">
    <location>
        <begin position="14"/>
        <end position="58"/>
    </location>
</feature>
<dbReference type="GO" id="GO:0000976">
    <property type="term" value="F:transcription cis-regulatory region binding"/>
    <property type="evidence" value="ECO:0007669"/>
    <property type="project" value="TreeGrafter"/>
</dbReference>
<comment type="subcellular location">
    <subcellularLocation>
        <location evidence="1">Nucleus</location>
    </subcellularLocation>
</comment>
<feature type="compositionally biased region" description="Pro residues" evidence="10">
    <location>
        <begin position="184"/>
        <end position="194"/>
    </location>
</feature>
<keyword evidence="8" id="KW-0804">Transcription</keyword>
<reference evidence="13" key="2">
    <citation type="submission" date="2025-08" db="UniProtKB">
        <authorList>
            <consortium name="RefSeq"/>
        </authorList>
    </citation>
    <scope>IDENTIFICATION</scope>
    <source>
        <tissue evidence="13">Leaf</tissue>
    </source>
</reference>
<dbReference type="SUPFAM" id="SSF46689">
    <property type="entry name" value="Homeodomain-like"/>
    <property type="match status" value="1"/>
</dbReference>
<evidence type="ECO:0000259" key="11">
    <source>
        <dbReference type="PROSITE" id="PS51523"/>
    </source>
</evidence>
<accession>A0A1S3UMK2</accession>
<dbReference type="Gene3D" id="1.10.10.60">
    <property type="entry name" value="Homeodomain-like"/>
    <property type="match status" value="1"/>
</dbReference>
<keyword evidence="9" id="KW-0539">Nucleus</keyword>
<dbReference type="OrthoDB" id="1929626at2759"/>
<evidence type="ECO:0000256" key="1">
    <source>
        <dbReference type="ARBA" id="ARBA00004123"/>
    </source>
</evidence>
<organism evidence="12 13">
    <name type="scientific">Vigna radiata var. radiata</name>
    <name type="common">Mung bean</name>
    <name type="synonym">Phaseolus aureus</name>
    <dbReference type="NCBI Taxonomy" id="3916"/>
    <lineage>
        <taxon>Eukaryota</taxon>
        <taxon>Viridiplantae</taxon>
        <taxon>Streptophyta</taxon>
        <taxon>Embryophyta</taxon>
        <taxon>Tracheophyta</taxon>
        <taxon>Spermatophyta</taxon>
        <taxon>Magnoliopsida</taxon>
        <taxon>eudicotyledons</taxon>
        <taxon>Gunneridae</taxon>
        <taxon>Pentapetalae</taxon>
        <taxon>rosids</taxon>
        <taxon>fabids</taxon>
        <taxon>Fabales</taxon>
        <taxon>Fabaceae</taxon>
        <taxon>Papilionoideae</taxon>
        <taxon>50 kb inversion clade</taxon>
        <taxon>NPAAA clade</taxon>
        <taxon>indigoferoid/millettioid clade</taxon>
        <taxon>Phaseoleae</taxon>
        <taxon>Vigna</taxon>
    </lineage>
</organism>
<evidence type="ECO:0000256" key="2">
    <source>
        <dbReference type="ARBA" id="ARBA00022723"/>
    </source>
</evidence>
<protein>
    <submittedName>
        <fullName evidence="13">Zinc-finger homeodomain protein 11</fullName>
    </submittedName>
</protein>
<evidence type="ECO:0000313" key="12">
    <source>
        <dbReference type="Proteomes" id="UP000087766"/>
    </source>
</evidence>